<dbReference type="InterPro" id="IPR050572">
    <property type="entry name" value="Fe-S_Ferredoxin"/>
</dbReference>
<organism evidence="13 14">
    <name type="scientific">Roseospira visakhapatnamensis</name>
    <dbReference type="NCBI Taxonomy" id="390880"/>
    <lineage>
        <taxon>Bacteria</taxon>
        <taxon>Pseudomonadati</taxon>
        <taxon>Pseudomonadota</taxon>
        <taxon>Alphaproteobacteria</taxon>
        <taxon>Rhodospirillales</taxon>
        <taxon>Rhodospirillaceae</taxon>
        <taxon>Roseospira</taxon>
    </lineage>
</organism>
<evidence type="ECO:0000256" key="4">
    <source>
        <dbReference type="ARBA" id="ARBA00022485"/>
    </source>
</evidence>
<protein>
    <recommendedName>
        <fullName evidence="11">Ferredoxin III</fullName>
    </recommendedName>
</protein>
<keyword evidence="14" id="KW-1185">Reference proteome</keyword>
<evidence type="ECO:0000256" key="2">
    <source>
        <dbReference type="ARBA" id="ARBA00003532"/>
    </source>
</evidence>
<keyword evidence="9" id="KW-0411">Iron-sulfur</keyword>
<evidence type="ECO:0000256" key="9">
    <source>
        <dbReference type="ARBA" id="ARBA00023014"/>
    </source>
</evidence>
<feature type="domain" description="4Fe-4S ferredoxin-type" evidence="12">
    <location>
        <begin position="67"/>
        <end position="96"/>
    </location>
</feature>
<gene>
    <name evidence="13" type="ORF">GGD89_003745</name>
</gene>
<dbReference type="NCBIfam" id="TIGR02936">
    <property type="entry name" value="fdxN_nitrog"/>
    <property type="match status" value="1"/>
</dbReference>
<dbReference type="EMBL" id="JACIGK010000049">
    <property type="protein sequence ID" value="MBB4268090.1"/>
    <property type="molecule type" value="Genomic_DNA"/>
</dbReference>
<accession>A0A7W6RGD7</accession>
<dbReference type="Proteomes" id="UP000554286">
    <property type="component" value="Unassembled WGS sequence"/>
</dbReference>
<evidence type="ECO:0000256" key="7">
    <source>
        <dbReference type="ARBA" id="ARBA00022982"/>
    </source>
</evidence>
<dbReference type="SUPFAM" id="SSF54862">
    <property type="entry name" value="4Fe-4S ferredoxins"/>
    <property type="match status" value="1"/>
</dbReference>
<dbReference type="PROSITE" id="PS00198">
    <property type="entry name" value="4FE4S_FER_1"/>
    <property type="match status" value="1"/>
</dbReference>
<dbReference type="InterPro" id="IPR014283">
    <property type="entry name" value="FdIII_4_nif"/>
</dbReference>
<keyword evidence="10" id="KW-0535">Nitrogen fixation</keyword>
<comment type="function">
    <text evidence="2">Ferredoxins are iron-sulfur proteins that transfer electrons in a wide variety of metabolic reactions.</text>
</comment>
<dbReference type="InterPro" id="IPR017896">
    <property type="entry name" value="4Fe4S_Fe-S-bd"/>
</dbReference>
<evidence type="ECO:0000256" key="1">
    <source>
        <dbReference type="ARBA" id="ARBA00001966"/>
    </source>
</evidence>
<name>A0A7W6RGD7_9PROT</name>
<evidence type="ECO:0000259" key="12">
    <source>
        <dbReference type="PROSITE" id="PS51379"/>
    </source>
</evidence>
<keyword evidence="3" id="KW-0813">Transport</keyword>
<dbReference type="PROSITE" id="PS51379">
    <property type="entry name" value="4FE4S_FER_2"/>
    <property type="match status" value="2"/>
</dbReference>
<evidence type="ECO:0000256" key="11">
    <source>
        <dbReference type="ARBA" id="ARBA00030616"/>
    </source>
</evidence>
<feature type="domain" description="4Fe-4S ferredoxin-type" evidence="12">
    <location>
        <begin position="18"/>
        <end position="47"/>
    </location>
</feature>
<keyword evidence="7" id="KW-0249">Electron transport</keyword>
<dbReference type="InterPro" id="IPR017900">
    <property type="entry name" value="4Fe4S_Fe_S_CS"/>
</dbReference>
<dbReference type="AlphaFoldDB" id="A0A7W6RGD7"/>
<keyword evidence="8" id="KW-0408">Iron</keyword>
<evidence type="ECO:0000256" key="5">
    <source>
        <dbReference type="ARBA" id="ARBA00022723"/>
    </source>
</evidence>
<evidence type="ECO:0000313" key="14">
    <source>
        <dbReference type="Proteomes" id="UP000554286"/>
    </source>
</evidence>
<keyword evidence="6" id="KW-0677">Repeat</keyword>
<evidence type="ECO:0000256" key="10">
    <source>
        <dbReference type="ARBA" id="ARBA00023231"/>
    </source>
</evidence>
<evidence type="ECO:0000313" key="13">
    <source>
        <dbReference type="EMBL" id="MBB4268090.1"/>
    </source>
</evidence>
<keyword evidence="5" id="KW-0479">Metal-binding</keyword>
<evidence type="ECO:0000256" key="8">
    <source>
        <dbReference type="ARBA" id="ARBA00023004"/>
    </source>
</evidence>
<dbReference type="Pfam" id="PF12838">
    <property type="entry name" value="Fer4_7"/>
    <property type="match status" value="1"/>
</dbReference>
<keyword evidence="4" id="KW-0004">4Fe-4S</keyword>
<dbReference type="PANTHER" id="PTHR43687:SF1">
    <property type="entry name" value="FERREDOXIN III"/>
    <property type="match status" value="1"/>
</dbReference>
<sequence length="100" mass="10623">MTPRTLVSRDGSPWEPAYLEAIDPDTCIGCGRCIKVCARDVIDLKGITEDDDLCDPFDDDEEIVRKISVLARPGACVGCGSCAKVCGTGAQRHAPLVEAA</sequence>
<evidence type="ECO:0000256" key="3">
    <source>
        <dbReference type="ARBA" id="ARBA00022448"/>
    </source>
</evidence>
<dbReference type="GO" id="GO:0051539">
    <property type="term" value="F:4 iron, 4 sulfur cluster binding"/>
    <property type="evidence" value="ECO:0007669"/>
    <property type="project" value="UniProtKB-KW"/>
</dbReference>
<dbReference type="GO" id="GO:0046872">
    <property type="term" value="F:metal ion binding"/>
    <property type="evidence" value="ECO:0007669"/>
    <property type="project" value="UniProtKB-KW"/>
</dbReference>
<dbReference type="Gene3D" id="3.30.70.20">
    <property type="match status" value="1"/>
</dbReference>
<evidence type="ECO:0000256" key="6">
    <source>
        <dbReference type="ARBA" id="ARBA00022737"/>
    </source>
</evidence>
<comment type="cofactor">
    <cofactor evidence="1">
        <name>[4Fe-4S] cluster</name>
        <dbReference type="ChEBI" id="CHEBI:49883"/>
    </cofactor>
</comment>
<dbReference type="RefSeq" id="WP_184048660.1">
    <property type="nucleotide sequence ID" value="NZ_JACIGK010000049.1"/>
</dbReference>
<comment type="caution">
    <text evidence="13">The sequence shown here is derived from an EMBL/GenBank/DDBJ whole genome shotgun (WGS) entry which is preliminary data.</text>
</comment>
<dbReference type="PANTHER" id="PTHR43687">
    <property type="entry name" value="ADENYLYLSULFATE REDUCTASE, BETA SUBUNIT"/>
    <property type="match status" value="1"/>
</dbReference>
<proteinExistence type="predicted"/>
<reference evidence="13 14" key="1">
    <citation type="submission" date="2020-08" db="EMBL/GenBank/DDBJ databases">
        <title>Genome sequencing of Purple Non-Sulfur Bacteria from various extreme environments.</title>
        <authorList>
            <person name="Mayer M."/>
        </authorList>
    </citation>
    <scope>NUCLEOTIDE SEQUENCE [LARGE SCALE GENOMIC DNA]</scope>
    <source>
        <strain evidence="13 14">JA131</strain>
    </source>
</reference>